<keyword evidence="5" id="KW-1185">Reference proteome</keyword>
<dbReference type="SUPFAM" id="SSF159774">
    <property type="entry name" value="YerB-like"/>
    <property type="match status" value="1"/>
</dbReference>
<feature type="chain" id="PRO_5041436957" description="Tat pathway signal sequence" evidence="1">
    <location>
        <begin position="30"/>
        <end position="402"/>
    </location>
</feature>
<dbReference type="PROSITE" id="PS51257">
    <property type="entry name" value="PROKAR_LIPOPROTEIN"/>
    <property type="match status" value="1"/>
</dbReference>
<dbReference type="Gene3D" id="3.50.90.10">
    <property type="entry name" value="YerB-like"/>
    <property type="match status" value="1"/>
</dbReference>
<evidence type="ECO:0008006" key="6">
    <source>
        <dbReference type="Google" id="ProtNLM"/>
    </source>
</evidence>
<evidence type="ECO:0000256" key="1">
    <source>
        <dbReference type="SAM" id="SignalP"/>
    </source>
</evidence>
<dbReference type="InterPro" id="IPR023158">
    <property type="entry name" value="YerB-like_sf"/>
</dbReference>
<accession>A0AA37IXQ6</accession>
<feature type="domain" description="DUF3048" evidence="3">
    <location>
        <begin position="271"/>
        <end position="385"/>
    </location>
</feature>
<dbReference type="InterPro" id="IPR021416">
    <property type="entry name" value="DUF3048_N"/>
</dbReference>
<dbReference type="EMBL" id="BQKV01000027">
    <property type="protein sequence ID" value="GJN64133.1"/>
    <property type="molecule type" value="Genomic_DNA"/>
</dbReference>
<proteinExistence type="predicted"/>
<gene>
    <name evidence="4" type="ORF">JCM17207_07580</name>
</gene>
<dbReference type="Pfam" id="PF11258">
    <property type="entry name" value="DUF3048"/>
    <property type="match status" value="1"/>
</dbReference>
<reference evidence="4" key="1">
    <citation type="journal article" date="2022" name="Int. J. Syst. Evol. Microbiol.">
        <title>Genome-based, phenotypic and chemotaxonomic classification of Faecalibacterium strains: proposal of three novel species Faecalibacterium duncaniae sp. nov., Faecalibacterium hattorii sp. nov. and Faecalibacterium gallinarum sp. nov. .</title>
        <authorList>
            <person name="Sakamoto M."/>
            <person name="Sakurai N."/>
            <person name="Tanno H."/>
            <person name="Iino T."/>
            <person name="Ohkuma M."/>
            <person name="Endo A."/>
        </authorList>
    </citation>
    <scope>NUCLEOTIDE SEQUENCE</scope>
    <source>
        <strain evidence="4">JCM 17207</strain>
    </source>
</reference>
<keyword evidence="1" id="KW-0732">Signal</keyword>
<evidence type="ECO:0000313" key="5">
    <source>
        <dbReference type="Proteomes" id="UP001055185"/>
    </source>
</evidence>
<organism evidence="4 5">
    <name type="scientific">Faecalibacterium gallinarum</name>
    <dbReference type="NCBI Taxonomy" id="2903556"/>
    <lineage>
        <taxon>Bacteria</taxon>
        <taxon>Bacillati</taxon>
        <taxon>Bacillota</taxon>
        <taxon>Clostridia</taxon>
        <taxon>Eubacteriales</taxon>
        <taxon>Oscillospiraceae</taxon>
        <taxon>Faecalibacterium</taxon>
    </lineage>
</organism>
<name>A0AA37IXQ6_9FIRM</name>
<dbReference type="PROSITE" id="PS51318">
    <property type="entry name" value="TAT"/>
    <property type="match status" value="1"/>
</dbReference>
<dbReference type="Pfam" id="PF17479">
    <property type="entry name" value="DUF3048_C"/>
    <property type="match status" value="1"/>
</dbReference>
<protein>
    <recommendedName>
        <fullName evidence="6">Tat pathway signal sequence</fullName>
    </recommendedName>
</protein>
<dbReference type="InterPro" id="IPR006311">
    <property type="entry name" value="TAT_signal"/>
</dbReference>
<feature type="signal peptide" evidence="1">
    <location>
        <begin position="1"/>
        <end position="29"/>
    </location>
</feature>
<dbReference type="RefSeq" id="WP_238316369.1">
    <property type="nucleotide sequence ID" value="NZ_BQKV01000027.1"/>
</dbReference>
<dbReference type="Proteomes" id="UP001055185">
    <property type="component" value="Unassembled WGS sequence"/>
</dbReference>
<evidence type="ECO:0000259" key="3">
    <source>
        <dbReference type="Pfam" id="PF17479"/>
    </source>
</evidence>
<comment type="caution">
    <text evidence="4">The sequence shown here is derived from an EMBL/GenBank/DDBJ whole genome shotgun (WGS) entry which is preliminary data.</text>
</comment>
<dbReference type="AlphaFoldDB" id="A0AA37IXQ6"/>
<sequence length="402" mass="43855">MKLTRRQILRGSGVLATGFLLAGCSARSAALGSGWPAWLRRLLGMEEGASSAASSGAASSAASSSAASSAPALPPYLADPLTGEARSADTRIVGIMVNNISNSTRQNARPQRGLSDAGMLIESRVEGNISRFCALYSNVDAIPEVGPIRSGRDQFLQLLMPWQGLYYHDGESIFCTQYIKQWNYWDLNIGGKSYFSTPTHPHVAHRDSRGGVVAYEHTEFTSGPEIRQAAENAGIGLNYAYDATFFPFTDYRKGEINPMTDCPEAENILVYHSANYQSKFAYDRSDRVYTMQMYSARTKTFEAAVDELNGQQLAFANLLVCFAPIAAYPGDSADVQCVEYAGGGAAWYFTRGRVLACQWQKPAPDQPLTVWNGADQVVFNRGKTYLAVVDVDALDHFDYGSV</sequence>
<evidence type="ECO:0000259" key="2">
    <source>
        <dbReference type="Pfam" id="PF11258"/>
    </source>
</evidence>
<feature type="domain" description="DUF3048" evidence="2">
    <location>
        <begin position="81"/>
        <end position="234"/>
    </location>
</feature>
<dbReference type="InterPro" id="IPR035328">
    <property type="entry name" value="DUF3048_C"/>
</dbReference>
<evidence type="ECO:0000313" key="4">
    <source>
        <dbReference type="EMBL" id="GJN64133.1"/>
    </source>
</evidence>